<reference evidence="1 2" key="1">
    <citation type="submission" date="2021-02" db="EMBL/GenBank/DDBJ databases">
        <title>FDA dAtabase for Regulatory Grade micrObial Sequences (FDA-ARGOS): Supporting development and validation of Infectious Disease Dx tests.</title>
        <authorList>
            <person name="Minogue T."/>
            <person name="Wolcott M."/>
            <person name="Wasieloski L."/>
            <person name="Aguilar W."/>
            <person name="Moore D."/>
            <person name="Jaissle J."/>
            <person name="Tallon L."/>
            <person name="Sadzewicz L."/>
            <person name="Zhao X."/>
            <person name="Boylan J."/>
            <person name="Ott S."/>
            <person name="Bowen H."/>
            <person name="Vavikolanu K."/>
            <person name="Mehta A."/>
            <person name="Aluvathingal J."/>
            <person name="Nadendla S."/>
            <person name="Yan Y."/>
            <person name="Sichtig H."/>
        </authorList>
    </citation>
    <scope>NUCLEOTIDE SEQUENCE [LARGE SCALE GENOMIC DNA]</scope>
    <source>
        <strain evidence="1 2">FDAARGOS_1272</strain>
    </source>
</reference>
<gene>
    <name evidence="1" type="ORF">I6K02_18770</name>
</gene>
<dbReference type="RefSeq" id="WP_123806724.1">
    <property type="nucleotide sequence ID" value="NZ_CABVPR010000025.1"/>
</dbReference>
<keyword evidence="2" id="KW-1185">Reference proteome</keyword>
<dbReference type="Proteomes" id="UP000625568">
    <property type="component" value="Chromosome 2"/>
</dbReference>
<dbReference type="EMBL" id="CP069483">
    <property type="protein sequence ID" value="QRO80373.1"/>
    <property type="molecule type" value="Genomic_DNA"/>
</dbReference>
<protein>
    <submittedName>
        <fullName evidence="1">Uncharacterized protein</fullName>
    </submittedName>
</protein>
<accession>A0A892I595</accession>
<evidence type="ECO:0000313" key="2">
    <source>
        <dbReference type="Proteomes" id="UP000625568"/>
    </source>
</evidence>
<name>A0A892I595_9BURK</name>
<organism evidence="1 2">
    <name type="scientific">Burkholderia dolosa</name>
    <dbReference type="NCBI Taxonomy" id="152500"/>
    <lineage>
        <taxon>Bacteria</taxon>
        <taxon>Pseudomonadati</taxon>
        <taxon>Pseudomonadota</taxon>
        <taxon>Betaproteobacteria</taxon>
        <taxon>Burkholderiales</taxon>
        <taxon>Burkholderiaceae</taxon>
        <taxon>Burkholderia</taxon>
        <taxon>Burkholderia cepacia complex</taxon>
    </lineage>
</organism>
<evidence type="ECO:0000313" key="1">
    <source>
        <dbReference type="EMBL" id="QRO80373.1"/>
    </source>
</evidence>
<proteinExistence type="predicted"/>
<dbReference type="GeneID" id="93130326"/>
<dbReference type="AlphaFoldDB" id="A0A892I595"/>
<sequence>MVNSPVLVSRIGVPACAVAIGAATPALDGMRSSSRSETDDANGRAHIGELMFRAKQMTACELRSPHASRRSGRRYRRGTGCVIAYEHKHRTIESLAGWIARG</sequence>